<feature type="compositionally biased region" description="Polar residues" evidence="1">
    <location>
        <begin position="1076"/>
        <end position="1099"/>
    </location>
</feature>
<keyword evidence="2" id="KW-0472">Membrane</keyword>
<feature type="compositionally biased region" description="Pro residues" evidence="1">
    <location>
        <begin position="200"/>
        <end position="211"/>
    </location>
</feature>
<evidence type="ECO:0000256" key="2">
    <source>
        <dbReference type="SAM" id="Phobius"/>
    </source>
</evidence>
<keyword evidence="2" id="KW-1133">Transmembrane helix</keyword>
<gene>
    <name evidence="3" type="ORF">FKW77_009942</name>
</gene>
<feature type="region of interest" description="Disordered" evidence="1">
    <location>
        <begin position="761"/>
        <end position="810"/>
    </location>
</feature>
<feature type="compositionally biased region" description="Pro residues" evidence="1">
    <location>
        <begin position="334"/>
        <end position="343"/>
    </location>
</feature>
<feature type="region of interest" description="Disordered" evidence="1">
    <location>
        <begin position="679"/>
        <end position="715"/>
    </location>
</feature>
<accession>A0A517L0B4</accession>
<dbReference type="Proteomes" id="UP000316270">
    <property type="component" value="Chromosome 2"/>
</dbReference>
<organism evidence="3 4">
    <name type="scientific">Venturia effusa</name>
    <dbReference type="NCBI Taxonomy" id="50376"/>
    <lineage>
        <taxon>Eukaryota</taxon>
        <taxon>Fungi</taxon>
        <taxon>Dikarya</taxon>
        <taxon>Ascomycota</taxon>
        <taxon>Pezizomycotina</taxon>
        <taxon>Dothideomycetes</taxon>
        <taxon>Pleosporomycetidae</taxon>
        <taxon>Venturiales</taxon>
        <taxon>Venturiaceae</taxon>
        <taxon>Venturia</taxon>
    </lineage>
</organism>
<name>A0A517L0B4_9PEZI</name>
<keyword evidence="2" id="KW-0812">Transmembrane</keyword>
<feature type="region of interest" description="Disordered" evidence="1">
    <location>
        <begin position="268"/>
        <end position="369"/>
    </location>
</feature>
<evidence type="ECO:0000256" key="1">
    <source>
        <dbReference type="SAM" id="MobiDB-lite"/>
    </source>
</evidence>
<feature type="region of interest" description="Disordered" evidence="1">
    <location>
        <begin position="536"/>
        <end position="559"/>
    </location>
</feature>
<keyword evidence="4" id="KW-1185">Reference proteome</keyword>
<feature type="compositionally biased region" description="Low complexity" evidence="1">
    <location>
        <begin position="688"/>
        <end position="709"/>
    </location>
</feature>
<feature type="region of interest" description="Disordered" evidence="1">
    <location>
        <begin position="986"/>
        <end position="1013"/>
    </location>
</feature>
<dbReference type="AlphaFoldDB" id="A0A517L0B4"/>
<proteinExistence type="predicted"/>
<sequence>MGASDVSTSTSTLVTVVTISLSTPTESTTQASEGSSNSNDLLVGVASAGGFALLLSVVGLLFCLKYTRAKHRRRIGDMERRLNGLATPNRPSPARQLKRYSTATGTSLGSNWGAWRSKDVKSFQVLRTANQAASGKNRKSFGQGWWSFAGAQADHPNVTPLDDITSSRSVSPPQTNNASENDMQPLMAPRLPAIVECPSPTPVSVPAPARPDPLGKKTAHHSTTDNQVHTGDLSSDKEINVHSKLSEIPSRKDDGSLLGKEVIVSKANIQRSPESRSPLPSIPSKTHQRKPALAGSISVFPSGAPTGADAMHSTSSRHRPFSVINEDPLAAPRRPVPPPPPTRKPIANRPARGNSHIRNQSAFSDDSRSSVENLVVVSAPAQPKHTRSSSAQSNIAWPWDIHSPKIDYGTASDPVPRFKQYRSPRTVAEESQERLQNLTTSEVDVSTAAKIESTDPRAAEIADSYRNLVADSCRIMVGKEQRQEPVALNDQNRVSEGRHSSNKLISKSKIGSPFGIISVSTDNHANFPPASSVSPCASSTRSSQGNPFHYGESSTRSNSFQTTSTSYLIRHIPRSRTGIDPVLNTVASAASSSTTDIRRIVSQTKDKQARAANGSSPDLNIVTPPPPPPSHYFLSALETSKMRSLPKCQQVRKVGPILEQDEPMGSANSILRHVGWNDSSNRCAQIDPSPSVEPMSSSSARARSSSSDSCKSRDNHVEAYNMLTGTPFSRESSFRKKSSPIGASETFVAVTAEDRFPTCTVPFRRNNSSPHQRTKTSLVGSAEALPSYADRSLEEDSSVASAREHDNCTGRRIRELKKTRPSGFPRPLSPGLISEDEVVDKRTLKAPGPFPTISSNIAHPSSHDVRECVSLKSLTPSTQSETTPSEVDARETARILLQSFPSLPPLPSSSISLNTNCLATTDLSSTAPCMTDGNSECINAIPSARQGYGPGPSLSLLEKWEKQGRSYLTNQAAIAAKEDGNIQTFARGRSPRNVSPAFGGGKRTNNGETNGHPLIESTKKIIKHTRWESRSEIAEIIPQNPPLQIPLQKPLGRFVRPLSPFLTKSKVAGHNREESTASMTTHADSNATVVAESSRSSVMSRPPLKPLPKPSESAKRAQAARIKGSKENLMIKAPEKNAVRSSTKKIRGPSPVRNRGPRVEELGKILGGKGVGW</sequence>
<feature type="region of interest" description="Disordered" evidence="1">
    <location>
        <begin position="156"/>
        <end position="184"/>
    </location>
</feature>
<feature type="compositionally biased region" description="Polar residues" evidence="1">
    <location>
        <begin position="164"/>
        <end position="182"/>
    </location>
</feature>
<feature type="transmembrane region" description="Helical" evidence="2">
    <location>
        <begin position="41"/>
        <end position="64"/>
    </location>
</feature>
<evidence type="ECO:0000313" key="3">
    <source>
        <dbReference type="EMBL" id="QDS69067.1"/>
    </source>
</evidence>
<feature type="region of interest" description="Disordered" evidence="1">
    <location>
        <begin position="1067"/>
        <end position="1173"/>
    </location>
</feature>
<evidence type="ECO:0000313" key="4">
    <source>
        <dbReference type="Proteomes" id="UP000316270"/>
    </source>
</evidence>
<protein>
    <submittedName>
        <fullName evidence="3">Uncharacterized protein</fullName>
    </submittedName>
</protein>
<feature type="compositionally biased region" description="Polar residues" evidence="1">
    <location>
        <begin position="765"/>
        <end position="779"/>
    </location>
</feature>
<reference evidence="3 4" key="1">
    <citation type="submission" date="2019-07" db="EMBL/GenBank/DDBJ databases">
        <title>Finished genome of Venturia effusa.</title>
        <authorList>
            <person name="Young C.A."/>
            <person name="Cox M.P."/>
            <person name="Ganley A.R.D."/>
            <person name="David W.J."/>
        </authorList>
    </citation>
    <scope>NUCLEOTIDE SEQUENCE [LARGE SCALE GENOMIC DNA]</scope>
    <source>
        <strain evidence="4">albino</strain>
    </source>
</reference>
<feature type="compositionally biased region" description="Polar residues" evidence="1">
    <location>
        <begin position="224"/>
        <end position="233"/>
    </location>
</feature>
<dbReference type="EMBL" id="CP042186">
    <property type="protein sequence ID" value="QDS69067.1"/>
    <property type="molecule type" value="Genomic_DNA"/>
</dbReference>
<dbReference type="OrthoDB" id="3936476at2759"/>
<feature type="region of interest" description="Disordered" evidence="1">
    <location>
        <begin position="200"/>
        <end position="239"/>
    </location>
</feature>
<feature type="region of interest" description="Disordered" evidence="1">
    <location>
        <begin position="603"/>
        <end position="625"/>
    </location>
</feature>